<dbReference type="RefSeq" id="WP_345106488.1">
    <property type="nucleotide sequence ID" value="NZ_BAABCV010000012.1"/>
</dbReference>
<gene>
    <name evidence="2" type="ORF">GCM10022392_30700</name>
</gene>
<comment type="caution">
    <text evidence="2">The sequence shown here is derived from an EMBL/GenBank/DDBJ whole genome shotgun (WGS) entry which is preliminary data.</text>
</comment>
<evidence type="ECO:0000313" key="3">
    <source>
        <dbReference type="Proteomes" id="UP001500841"/>
    </source>
</evidence>
<dbReference type="Proteomes" id="UP001500841">
    <property type="component" value="Unassembled WGS sequence"/>
</dbReference>
<organism evidence="2 3">
    <name type="scientific">Mucilaginibacter panaciglaebae</name>
    <dbReference type="NCBI Taxonomy" id="502331"/>
    <lineage>
        <taxon>Bacteria</taxon>
        <taxon>Pseudomonadati</taxon>
        <taxon>Bacteroidota</taxon>
        <taxon>Sphingobacteriia</taxon>
        <taxon>Sphingobacteriales</taxon>
        <taxon>Sphingobacteriaceae</taxon>
        <taxon>Mucilaginibacter</taxon>
    </lineage>
</organism>
<feature type="signal peptide" evidence="1">
    <location>
        <begin position="1"/>
        <end position="23"/>
    </location>
</feature>
<reference evidence="3" key="1">
    <citation type="journal article" date="2019" name="Int. J. Syst. Evol. Microbiol.">
        <title>The Global Catalogue of Microorganisms (GCM) 10K type strain sequencing project: providing services to taxonomists for standard genome sequencing and annotation.</title>
        <authorList>
            <consortium name="The Broad Institute Genomics Platform"/>
            <consortium name="The Broad Institute Genome Sequencing Center for Infectious Disease"/>
            <person name="Wu L."/>
            <person name="Ma J."/>
        </authorList>
    </citation>
    <scope>NUCLEOTIDE SEQUENCE [LARGE SCALE GENOMIC DNA]</scope>
    <source>
        <strain evidence="3">JCM 17085</strain>
    </source>
</reference>
<dbReference type="Pfam" id="PF11276">
    <property type="entry name" value="DUF3078"/>
    <property type="match status" value="1"/>
</dbReference>
<evidence type="ECO:0000313" key="2">
    <source>
        <dbReference type="EMBL" id="GAA4103274.1"/>
    </source>
</evidence>
<dbReference type="EMBL" id="BAABCV010000012">
    <property type="protein sequence ID" value="GAA4103274.1"/>
    <property type="molecule type" value="Genomic_DNA"/>
</dbReference>
<protein>
    <recommendedName>
        <fullName evidence="4">DUF3078 family protein</fullName>
    </recommendedName>
</protein>
<accession>A0ABP7X5I2</accession>
<keyword evidence="3" id="KW-1185">Reference proteome</keyword>
<feature type="chain" id="PRO_5045395532" description="DUF3078 family protein" evidence="1">
    <location>
        <begin position="24"/>
        <end position="341"/>
    </location>
</feature>
<sequence>MLKNISGYFFLGLLTVASLSASAQNTDSLKKDSVKIDTALLNKYHIDAPKNSLPVRTRTIQVKQELIPVTLLDYHVSYWRKWISLNIAFNQSSFSNNYVSGGANAIAVGGDFEYRSEYKRGTLDYVTDLHLWYAKSKNKGQGARKTNDRIYFDNKLATQLSKSWFFFGSLTFESQFDKGYNYNRNGSLTLISDFLAPGYLTESIGFECKPSPWFDLRIGTGTARQTFLVNDTLYKNLGGNNYGVPKGKKFHNDLAFQMVTTIDKYLDQRKTLHLTTRYALFIPYEKNIKFITHRVDAGLSAQVTRLVSCAVNGTFVYDRSVKPDPQASEGLSLGITYRFPY</sequence>
<evidence type="ECO:0000256" key="1">
    <source>
        <dbReference type="SAM" id="SignalP"/>
    </source>
</evidence>
<keyword evidence="1" id="KW-0732">Signal</keyword>
<dbReference type="InterPro" id="IPR021428">
    <property type="entry name" value="DUF3078"/>
</dbReference>
<proteinExistence type="predicted"/>
<name>A0ABP7X5I2_9SPHI</name>
<evidence type="ECO:0008006" key="4">
    <source>
        <dbReference type="Google" id="ProtNLM"/>
    </source>
</evidence>